<organism evidence="3 4">
    <name type="scientific">Corynebacterium incognita</name>
    <dbReference type="NCBI Taxonomy" id="2754725"/>
    <lineage>
        <taxon>Bacteria</taxon>
        <taxon>Bacillati</taxon>
        <taxon>Actinomycetota</taxon>
        <taxon>Actinomycetes</taxon>
        <taxon>Mycobacteriales</taxon>
        <taxon>Corynebacteriaceae</taxon>
        <taxon>Corynebacterium</taxon>
    </lineage>
</organism>
<dbReference type="InterPro" id="IPR029058">
    <property type="entry name" value="AB_hydrolase_fold"/>
</dbReference>
<feature type="domain" description="AB hydrolase-1" evidence="2">
    <location>
        <begin position="41"/>
        <end position="159"/>
    </location>
</feature>
<dbReference type="Pfam" id="PF00561">
    <property type="entry name" value="Abhydrolase_1"/>
    <property type="match status" value="1"/>
</dbReference>
<dbReference type="EMBL" id="CP059404">
    <property type="protein sequence ID" value="QNE88770.1"/>
    <property type="molecule type" value="Genomic_DNA"/>
</dbReference>
<dbReference type="PRINTS" id="PR00412">
    <property type="entry name" value="EPOXHYDRLASE"/>
</dbReference>
<dbReference type="InterPro" id="IPR000639">
    <property type="entry name" value="Epox_hydrolase-like"/>
</dbReference>
<dbReference type="GO" id="GO:0016787">
    <property type="term" value="F:hydrolase activity"/>
    <property type="evidence" value="ECO:0007669"/>
    <property type="project" value="UniProtKB-KW"/>
</dbReference>
<evidence type="ECO:0000256" key="1">
    <source>
        <dbReference type="ARBA" id="ARBA00022801"/>
    </source>
</evidence>
<accession>A0A7G7CMF4</accession>
<evidence type="ECO:0000259" key="2">
    <source>
        <dbReference type="Pfam" id="PF00561"/>
    </source>
</evidence>
<evidence type="ECO:0000313" key="3">
    <source>
        <dbReference type="EMBL" id="QNE88770.1"/>
    </source>
</evidence>
<dbReference type="Gene3D" id="3.40.50.1820">
    <property type="entry name" value="alpha/beta hydrolase"/>
    <property type="match status" value="1"/>
</dbReference>
<gene>
    <name evidence="3" type="ORF">H0194_06640</name>
</gene>
<protein>
    <submittedName>
        <fullName evidence="3">Alpha/beta hydrolase</fullName>
    </submittedName>
</protein>
<reference evidence="3 4" key="1">
    <citation type="submission" date="2020-07" db="EMBL/GenBank/DDBJ databases">
        <title>Complete genome and description of Corynebacterium incognita strain Marseille-Q3630 sp. nov.</title>
        <authorList>
            <person name="Boxberger M."/>
        </authorList>
    </citation>
    <scope>NUCLEOTIDE SEQUENCE [LARGE SCALE GENOMIC DNA]</scope>
    <source>
        <strain evidence="3 4">Marseille-Q3630</strain>
    </source>
</reference>
<proteinExistence type="predicted"/>
<dbReference type="KEGG" id="cik:H0194_06640"/>
<keyword evidence="4" id="KW-1185">Reference proteome</keyword>
<dbReference type="RefSeq" id="WP_185175160.1">
    <property type="nucleotide sequence ID" value="NZ_CP059404.1"/>
</dbReference>
<dbReference type="AlphaFoldDB" id="A0A7G7CMF4"/>
<keyword evidence="1 3" id="KW-0378">Hydrolase</keyword>
<dbReference type="PANTHER" id="PTHR43329">
    <property type="entry name" value="EPOXIDE HYDROLASE"/>
    <property type="match status" value="1"/>
</dbReference>
<name>A0A7G7CMF4_9CORY</name>
<dbReference type="SUPFAM" id="SSF53474">
    <property type="entry name" value="alpha/beta-Hydrolases"/>
    <property type="match status" value="1"/>
</dbReference>
<evidence type="ECO:0000313" key="4">
    <source>
        <dbReference type="Proteomes" id="UP000515743"/>
    </source>
</evidence>
<dbReference type="InterPro" id="IPR000073">
    <property type="entry name" value="AB_hydrolase_1"/>
</dbReference>
<dbReference type="Proteomes" id="UP000515743">
    <property type="component" value="Chromosome"/>
</dbReference>
<sequence length="305" mass="33577">MPAQPPVSPNVVELDGPFEHEMLHARGIRLHAAVAGSPEDPLIVLLHDAYGGWHDFRDCIAPLAQAGFHVAALDLRGFGMSDKPPGESGQDIRTFIGDVVGAIRALGHDDAVLVGADSGAALAWGVALQHPAMTRGLMSVSGAFPVDMRRAIAARPWDFGWIILRALWFRMPSRLVRLKPGFNEGAIHRHLLLNTASRYHGTEHCARTLRLRADAALIPHAARGIMWHNRLLTAVVPVQWFNLKVQCPTLFIHADQGLWRPVVRRAAARVEAPFSSRHIRGTKNLPHVEAPGDFVDTLLGWLRQH</sequence>